<organism evidence="2 3">
    <name type="scientific">Rubinisphaera brasiliensis (strain ATCC 49424 / DSM 5305 / JCM 21570 / IAM 15109 / NBRC 103401 / IFAM 1448)</name>
    <name type="common">Planctomyces brasiliensis</name>
    <dbReference type="NCBI Taxonomy" id="756272"/>
    <lineage>
        <taxon>Bacteria</taxon>
        <taxon>Pseudomonadati</taxon>
        <taxon>Planctomycetota</taxon>
        <taxon>Planctomycetia</taxon>
        <taxon>Planctomycetales</taxon>
        <taxon>Planctomycetaceae</taxon>
        <taxon>Rubinisphaera</taxon>
    </lineage>
</organism>
<dbReference type="InterPro" id="IPR000639">
    <property type="entry name" value="Epox_hydrolase-like"/>
</dbReference>
<evidence type="ECO:0000259" key="1">
    <source>
        <dbReference type="Pfam" id="PF00561"/>
    </source>
</evidence>
<dbReference type="PRINTS" id="PR00412">
    <property type="entry name" value="EPOXHYDRLASE"/>
</dbReference>
<dbReference type="Proteomes" id="UP000006860">
    <property type="component" value="Chromosome"/>
</dbReference>
<dbReference type="OrthoDB" id="9775557at2"/>
<proteinExistence type="predicted"/>
<dbReference type="Pfam" id="PF00561">
    <property type="entry name" value="Abhydrolase_1"/>
    <property type="match status" value="1"/>
</dbReference>
<keyword evidence="2" id="KW-0378">Hydrolase</keyword>
<dbReference type="EMBL" id="CP002546">
    <property type="protein sequence ID" value="ADY57973.1"/>
    <property type="molecule type" value="Genomic_DNA"/>
</dbReference>
<evidence type="ECO:0000313" key="2">
    <source>
        <dbReference type="EMBL" id="ADY57973.1"/>
    </source>
</evidence>
<accession>F0SQJ8</accession>
<reference evidence="3" key="1">
    <citation type="submission" date="2011-02" db="EMBL/GenBank/DDBJ databases">
        <title>The complete genome of Planctomyces brasiliensis DSM 5305.</title>
        <authorList>
            <person name="Lucas S."/>
            <person name="Copeland A."/>
            <person name="Lapidus A."/>
            <person name="Bruce D."/>
            <person name="Goodwin L."/>
            <person name="Pitluck S."/>
            <person name="Kyrpides N."/>
            <person name="Mavromatis K."/>
            <person name="Pagani I."/>
            <person name="Ivanova N."/>
            <person name="Ovchinnikova G."/>
            <person name="Lu M."/>
            <person name="Detter J.C."/>
            <person name="Han C."/>
            <person name="Land M."/>
            <person name="Hauser L."/>
            <person name="Markowitz V."/>
            <person name="Cheng J.-F."/>
            <person name="Hugenholtz P."/>
            <person name="Woyke T."/>
            <person name="Wu D."/>
            <person name="Tindall B."/>
            <person name="Pomrenke H.G."/>
            <person name="Brambilla E."/>
            <person name="Klenk H.-P."/>
            <person name="Eisen J.A."/>
        </authorList>
    </citation>
    <scope>NUCLEOTIDE SEQUENCE [LARGE SCALE GENOMIC DNA]</scope>
    <source>
        <strain evidence="3">ATCC 49424 / DSM 5305 / JCM 21570 / NBRC 103401 / IFAM 1448</strain>
    </source>
</reference>
<dbReference type="InterPro" id="IPR050266">
    <property type="entry name" value="AB_hydrolase_sf"/>
</dbReference>
<gene>
    <name evidence="2" type="ordered locus">Plabr_0345</name>
</gene>
<dbReference type="HOGENOM" id="CLU_020336_13_3_0"/>
<name>F0SQJ8_RUBBR</name>
<dbReference type="GO" id="GO:0016020">
    <property type="term" value="C:membrane"/>
    <property type="evidence" value="ECO:0007669"/>
    <property type="project" value="TreeGrafter"/>
</dbReference>
<dbReference type="InterPro" id="IPR000073">
    <property type="entry name" value="AB_hydrolase_1"/>
</dbReference>
<dbReference type="KEGG" id="pbs:Plabr_0345"/>
<dbReference type="PANTHER" id="PTHR43798">
    <property type="entry name" value="MONOACYLGLYCEROL LIPASE"/>
    <property type="match status" value="1"/>
</dbReference>
<dbReference type="RefSeq" id="WP_013626717.1">
    <property type="nucleotide sequence ID" value="NC_015174.1"/>
</dbReference>
<dbReference type="Gene3D" id="3.40.50.1820">
    <property type="entry name" value="alpha/beta hydrolase"/>
    <property type="match status" value="1"/>
</dbReference>
<dbReference type="GO" id="GO:0018786">
    <property type="term" value="F:haloalkane dehalogenase activity"/>
    <property type="evidence" value="ECO:0007669"/>
    <property type="project" value="UniProtKB-EC"/>
</dbReference>
<dbReference type="STRING" id="756272.Plabr_0345"/>
<dbReference type="EC" id="3.8.1.5" evidence="2"/>
<dbReference type="SUPFAM" id="SSF53474">
    <property type="entry name" value="alpha/beta-Hydrolases"/>
    <property type="match status" value="1"/>
</dbReference>
<dbReference type="PRINTS" id="PR00111">
    <property type="entry name" value="ABHYDROLASE"/>
</dbReference>
<protein>
    <submittedName>
        <fullName evidence="2">Haloalkane dehalogenase</fullName>
        <ecNumber evidence="2">3.8.1.5</ecNumber>
    </submittedName>
</protein>
<dbReference type="eggNOG" id="COG2267">
    <property type="taxonomic scope" value="Bacteria"/>
</dbReference>
<sequence length="300" mass="33735">MTETTTDERIARWGLANEYPFASHFHTVDGHRYHYVDEGTGPVLLFVHGNPTWSFAWRNLIRELRSEYRCIAVDHIGCGLSDKPQDYSYQLADHVRNLKSLVETLDLNGVTLIAHDWGGGIGCGVAGQLPDRFDRLVLMNTAAFRSQRMPKRIAACRIPVLGTLGVRGGNLFALAATTMAIDKTRPMAPAARRGFLAPYDNWENRIAVDRFVKDIPLRAGHPSYATLCEIEESLGKLLGKPILLPWGMKDWCFSPAFLEEFKQLFPSAQVKEFPDAGHYLFEEEPDGLLNAIRDFLKTEA</sequence>
<dbReference type="InterPro" id="IPR029058">
    <property type="entry name" value="AB_hydrolase_fold"/>
</dbReference>
<keyword evidence="3" id="KW-1185">Reference proteome</keyword>
<dbReference type="PANTHER" id="PTHR43798:SF24">
    <property type="entry name" value="CIS-3-ALKYL-4-ALKYLOXETAN-2-ONE DECARBOXYLASE"/>
    <property type="match status" value="1"/>
</dbReference>
<evidence type="ECO:0000313" key="3">
    <source>
        <dbReference type="Proteomes" id="UP000006860"/>
    </source>
</evidence>
<dbReference type="AlphaFoldDB" id="F0SQJ8"/>
<feature type="domain" description="AB hydrolase-1" evidence="1">
    <location>
        <begin position="42"/>
        <end position="285"/>
    </location>
</feature>